<dbReference type="GO" id="GO:0005782">
    <property type="term" value="C:peroxisomal matrix"/>
    <property type="evidence" value="ECO:0007669"/>
    <property type="project" value="UniProtKB-SubCell"/>
</dbReference>
<dbReference type="GeneID" id="37023885"/>
<keyword evidence="2" id="KW-0378">Hydrolase</keyword>
<dbReference type="InParanoid" id="A0A316VSI3"/>
<keyword evidence="6" id="KW-1185">Reference proteome</keyword>
<comment type="similarity">
    <text evidence="1">Belongs to the C/M/P thioester hydrolase family.</text>
</comment>
<accession>A0A316VSI3</accession>
<evidence type="ECO:0000256" key="1">
    <source>
        <dbReference type="ARBA" id="ARBA00006538"/>
    </source>
</evidence>
<dbReference type="RefSeq" id="XP_025358767.1">
    <property type="nucleotide sequence ID" value="XM_025502104.1"/>
</dbReference>
<gene>
    <name evidence="5" type="ORF">FA14DRAFT_27247</name>
</gene>
<feature type="domain" description="Acyl-CoA thioesterase-like C-terminal" evidence="4">
    <location>
        <begin position="270"/>
        <end position="348"/>
    </location>
</feature>
<organism evidence="5 6">
    <name type="scientific">Meira miltonrushii</name>
    <dbReference type="NCBI Taxonomy" id="1280837"/>
    <lineage>
        <taxon>Eukaryota</taxon>
        <taxon>Fungi</taxon>
        <taxon>Dikarya</taxon>
        <taxon>Basidiomycota</taxon>
        <taxon>Ustilaginomycotina</taxon>
        <taxon>Exobasidiomycetes</taxon>
        <taxon>Exobasidiales</taxon>
        <taxon>Brachybasidiaceae</taxon>
        <taxon>Meira</taxon>
    </lineage>
</organism>
<evidence type="ECO:0000259" key="3">
    <source>
        <dbReference type="Pfam" id="PF13622"/>
    </source>
</evidence>
<dbReference type="PANTHER" id="PTHR11066">
    <property type="entry name" value="ACYL-COA THIOESTERASE"/>
    <property type="match status" value="1"/>
</dbReference>
<dbReference type="Gene3D" id="2.40.160.210">
    <property type="entry name" value="Acyl-CoA thioesterase, double hotdog domain"/>
    <property type="match status" value="1"/>
</dbReference>
<evidence type="ECO:0000259" key="4">
    <source>
        <dbReference type="Pfam" id="PF20789"/>
    </source>
</evidence>
<evidence type="ECO:0000313" key="5">
    <source>
        <dbReference type="EMBL" id="PWN38465.1"/>
    </source>
</evidence>
<dbReference type="AlphaFoldDB" id="A0A316VSI3"/>
<feature type="domain" description="Acyl-CoA thioesterase-like N-terminal HotDog" evidence="3">
    <location>
        <begin position="53"/>
        <end position="140"/>
    </location>
</feature>
<protein>
    <recommendedName>
        <fullName evidence="7">Thioesterase/thiol ester dehydrase-isomerase</fullName>
    </recommendedName>
</protein>
<evidence type="ECO:0000256" key="2">
    <source>
        <dbReference type="ARBA" id="ARBA00022801"/>
    </source>
</evidence>
<dbReference type="GO" id="GO:0006637">
    <property type="term" value="P:acyl-CoA metabolic process"/>
    <property type="evidence" value="ECO:0007669"/>
    <property type="project" value="InterPro"/>
</dbReference>
<proteinExistence type="inferred from homology"/>
<dbReference type="STRING" id="1280837.A0A316VSI3"/>
<sequence length="383" mass="42780">MSTSSNEQSSKRASHISPIDRLVALKRVNQASSSESVQKFESVQKPFPLGNANSIAYGGFCVSLAIVSAYQSLQKSQLSKLNIYSVQASFLGPTKLDASVRLEVTTLRETRTFSTRLVLVKQDQGHKDKNTGIPVLRSTLAFLIDFVATKGDRTLEGMAYAEQPAYKVTDHSALPTIQERYLEEVKAGRLEKSVMDAVNDVTKDIRPLYEQKLTPEGLMWDNLGGIASDNATKQDDLKTTNKVTYDWLRHLQENSISNQGGPDILYPPCERASAACFYGLVLDGYLSFLPLVFSHRYLYDADACSSLDLSLRFHVDDLRGGLWNLREMRTIAGEDERTYSQSRLWQKTSDRSSTSGGKDEFKLIATMTQSSVMRGFEKDKSHI</sequence>
<dbReference type="InterPro" id="IPR042171">
    <property type="entry name" value="Acyl-CoA_hotdog"/>
</dbReference>
<dbReference type="InterPro" id="IPR003703">
    <property type="entry name" value="Acyl_CoA_thio"/>
</dbReference>
<evidence type="ECO:0008006" key="7">
    <source>
        <dbReference type="Google" id="ProtNLM"/>
    </source>
</evidence>
<dbReference type="Pfam" id="PF13622">
    <property type="entry name" value="4HBT_3"/>
    <property type="match status" value="1"/>
</dbReference>
<dbReference type="OrthoDB" id="68328at2759"/>
<dbReference type="InterPro" id="IPR029069">
    <property type="entry name" value="HotDog_dom_sf"/>
</dbReference>
<dbReference type="InterPro" id="IPR049450">
    <property type="entry name" value="ACOT8-like_C"/>
</dbReference>
<dbReference type="InterPro" id="IPR049449">
    <property type="entry name" value="TesB_ACOT8-like_N"/>
</dbReference>
<reference evidence="5 6" key="1">
    <citation type="journal article" date="2018" name="Mol. Biol. Evol.">
        <title>Broad Genomic Sampling Reveals a Smut Pathogenic Ancestry of the Fungal Clade Ustilaginomycotina.</title>
        <authorList>
            <person name="Kijpornyongpan T."/>
            <person name="Mondo S.J."/>
            <person name="Barry K."/>
            <person name="Sandor L."/>
            <person name="Lee J."/>
            <person name="Lipzen A."/>
            <person name="Pangilinan J."/>
            <person name="LaButti K."/>
            <person name="Hainaut M."/>
            <person name="Henrissat B."/>
            <person name="Grigoriev I.V."/>
            <person name="Spatafora J.W."/>
            <person name="Aime M.C."/>
        </authorList>
    </citation>
    <scope>NUCLEOTIDE SEQUENCE [LARGE SCALE GENOMIC DNA]</scope>
    <source>
        <strain evidence="5 6">MCA 3882</strain>
    </source>
</reference>
<dbReference type="SUPFAM" id="SSF54637">
    <property type="entry name" value="Thioesterase/thiol ester dehydrase-isomerase"/>
    <property type="match status" value="2"/>
</dbReference>
<dbReference type="Pfam" id="PF20789">
    <property type="entry name" value="4HBT_3C"/>
    <property type="match status" value="1"/>
</dbReference>
<dbReference type="GO" id="GO:0047617">
    <property type="term" value="F:fatty acyl-CoA hydrolase activity"/>
    <property type="evidence" value="ECO:0007669"/>
    <property type="project" value="InterPro"/>
</dbReference>
<evidence type="ECO:0000313" key="6">
    <source>
        <dbReference type="Proteomes" id="UP000245771"/>
    </source>
</evidence>
<name>A0A316VSI3_9BASI</name>
<dbReference type="PANTHER" id="PTHR11066:SF35">
    <property type="entry name" value="ACYL-COA THIOESTERASE II"/>
    <property type="match status" value="1"/>
</dbReference>
<dbReference type="GO" id="GO:0009062">
    <property type="term" value="P:fatty acid catabolic process"/>
    <property type="evidence" value="ECO:0007669"/>
    <property type="project" value="TreeGrafter"/>
</dbReference>
<dbReference type="EMBL" id="KZ819602">
    <property type="protein sequence ID" value="PWN38465.1"/>
    <property type="molecule type" value="Genomic_DNA"/>
</dbReference>
<dbReference type="Proteomes" id="UP000245771">
    <property type="component" value="Unassembled WGS sequence"/>
</dbReference>